<feature type="compositionally biased region" description="Basic and acidic residues" evidence="1">
    <location>
        <begin position="108"/>
        <end position="122"/>
    </location>
</feature>
<proteinExistence type="predicted"/>
<feature type="region of interest" description="Disordered" evidence="1">
    <location>
        <begin position="101"/>
        <end position="122"/>
    </location>
</feature>
<sequence length="122" mass="13901">MFRLRDDEKAEVVANCDHLQKLKFSPQLPYVFTEHGAIMAASILNSPEAVAMSVFVVRAFVQMRERLTANAEILKRLAEIDTTLLEHDQALRTIWQNLQPLLEPPPDPPKRKIGFDYKGDGK</sequence>
<dbReference type="AlphaFoldDB" id="A0A6C2U5P5"/>
<gene>
    <name evidence="2" type="ORF">PDESU_03751</name>
</gene>
<evidence type="ECO:0000313" key="2">
    <source>
        <dbReference type="EMBL" id="VGO15169.1"/>
    </source>
</evidence>
<reference evidence="2 3" key="1">
    <citation type="submission" date="2019-04" db="EMBL/GenBank/DDBJ databases">
        <authorList>
            <person name="Van Vliet M D."/>
        </authorList>
    </citation>
    <scope>NUCLEOTIDE SEQUENCE [LARGE SCALE GENOMIC DNA]</scope>
    <source>
        <strain evidence="2 3">F1</strain>
    </source>
</reference>
<accession>A0A6C2U5P5</accession>
<name>A0A6C2U5P5_PONDE</name>
<protein>
    <recommendedName>
        <fullName evidence="4">KilA-N DNA-binding domain-containing protein</fullName>
    </recommendedName>
</protein>
<evidence type="ECO:0000313" key="3">
    <source>
        <dbReference type="Proteomes" id="UP000366872"/>
    </source>
</evidence>
<keyword evidence="3" id="KW-1185">Reference proteome</keyword>
<dbReference type="EMBL" id="CAAHFG010000002">
    <property type="protein sequence ID" value="VGO15169.1"/>
    <property type="molecule type" value="Genomic_DNA"/>
</dbReference>
<evidence type="ECO:0008006" key="4">
    <source>
        <dbReference type="Google" id="ProtNLM"/>
    </source>
</evidence>
<organism evidence="2 3">
    <name type="scientific">Pontiella desulfatans</name>
    <dbReference type="NCBI Taxonomy" id="2750659"/>
    <lineage>
        <taxon>Bacteria</taxon>
        <taxon>Pseudomonadati</taxon>
        <taxon>Kiritimatiellota</taxon>
        <taxon>Kiritimatiellia</taxon>
        <taxon>Kiritimatiellales</taxon>
        <taxon>Pontiellaceae</taxon>
        <taxon>Pontiella</taxon>
    </lineage>
</organism>
<dbReference type="Proteomes" id="UP000366872">
    <property type="component" value="Unassembled WGS sequence"/>
</dbReference>
<evidence type="ECO:0000256" key="1">
    <source>
        <dbReference type="SAM" id="MobiDB-lite"/>
    </source>
</evidence>